<dbReference type="Proteomes" id="UP001419268">
    <property type="component" value="Unassembled WGS sequence"/>
</dbReference>
<dbReference type="SUPFAM" id="SSF51110">
    <property type="entry name" value="alpha-D-mannose-specific plant lectins"/>
    <property type="match status" value="3"/>
</dbReference>
<dbReference type="AlphaFoldDB" id="A0AAP0ETD1"/>
<keyword evidence="1" id="KW-0472">Membrane</keyword>
<dbReference type="PROSITE" id="PS50927">
    <property type="entry name" value="BULB_LECTIN"/>
    <property type="match status" value="3"/>
</dbReference>
<dbReference type="EMBL" id="JBBNAG010000011">
    <property type="protein sequence ID" value="KAK9095498.1"/>
    <property type="molecule type" value="Genomic_DNA"/>
</dbReference>
<proteinExistence type="predicted"/>
<dbReference type="InterPro" id="IPR036426">
    <property type="entry name" value="Bulb-type_lectin_dom_sf"/>
</dbReference>
<evidence type="ECO:0000313" key="5">
    <source>
        <dbReference type="Proteomes" id="UP001419268"/>
    </source>
</evidence>
<evidence type="ECO:0000256" key="1">
    <source>
        <dbReference type="SAM" id="Phobius"/>
    </source>
</evidence>
<evidence type="ECO:0000256" key="2">
    <source>
        <dbReference type="SAM" id="SignalP"/>
    </source>
</evidence>
<evidence type="ECO:0000259" key="3">
    <source>
        <dbReference type="PROSITE" id="PS50927"/>
    </source>
</evidence>
<keyword evidence="5" id="KW-1185">Reference proteome</keyword>
<keyword evidence="1" id="KW-0812">Transmembrane</keyword>
<dbReference type="Gene3D" id="2.90.10.10">
    <property type="entry name" value="Bulb-type lectin domain"/>
    <property type="match status" value="3"/>
</dbReference>
<dbReference type="CDD" id="cd00028">
    <property type="entry name" value="B_lectin"/>
    <property type="match status" value="2"/>
</dbReference>
<comment type="caution">
    <text evidence="4">The sequence shown here is derived from an EMBL/GenBank/DDBJ whole genome shotgun (WGS) entry which is preliminary data.</text>
</comment>
<keyword evidence="2" id="KW-0732">Signal</keyword>
<feature type="domain" description="Bulb-type lectin" evidence="3">
    <location>
        <begin position="267"/>
        <end position="375"/>
    </location>
</feature>
<name>A0AAP0ETD1_9MAGN</name>
<feature type="domain" description="Bulb-type lectin" evidence="3">
    <location>
        <begin position="32"/>
        <end position="140"/>
    </location>
</feature>
<evidence type="ECO:0000313" key="4">
    <source>
        <dbReference type="EMBL" id="KAK9095498.1"/>
    </source>
</evidence>
<feature type="signal peptide" evidence="2">
    <location>
        <begin position="1"/>
        <end position="31"/>
    </location>
</feature>
<dbReference type="SMART" id="SM00108">
    <property type="entry name" value="B_lectin"/>
    <property type="match status" value="3"/>
</dbReference>
<accession>A0AAP0ETD1</accession>
<feature type="domain" description="Bulb-type lectin" evidence="3">
    <location>
        <begin position="166"/>
        <end position="276"/>
    </location>
</feature>
<reference evidence="4 5" key="1">
    <citation type="submission" date="2024-01" db="EMBL/GenBank/DDBJ databases">
        <title>Genome assemblies of Stephania.</title>
        <authorList>
            <person name="Yang L."/>
        </authorList>
    </citation>
    <scope>NUCLEOTIDE SEQUENCE [LARGE SCALE GENOMIC DNA]</scope>
    <source>
        <strain evidence="4">JXDWG</strain>
        <tissue evidence="4">Leaf</tissue>
    </source>
</reference>
<feature type="transmembrane region" description="Helical" evidence="1">
    <location>
        <begin position="249"/>
        <end position="266"/>
    </location>
</feature>
<feature type="chain" id="PRO_5042994098" description="Bulb-type lectin domain-containing protein" evidence="2">
    <location>
        <begin position="32"/>
        <end position="380"/>
    </location>
</feature>
<sequence>MARPIISVNGVTLGIALLSMLLLMIVNGAVAKDTIYNGQSLNTNEYLQNGIYTFIMQGDCNLVLYKNGNVPLWNSQTGGKGNACMATLQNNGNLVILSNTGIVWTSNTYRGPNSYRLVVQGDGNVVIYGAALWATNTAQVMAPSIEVTLGLALLSIFLFVDGTLAKDTIYNGESLNTNEYLENGPYRFVMQGDCNLVLYKNGNTPIWNSHTNGKGSGCMAILLNNGNLVILADSGIVWMSNTYAVEAKLALALLMLIINGAMVVVAEDMLFNGESLNTNEFLENGPYRFIMQGDCNLVLYVNRTRALWNSRTNGRGNACRATLQNNGNLVVTSGTDVVWTSNSARGPNNYRLIVQTDGNVVIYGGALWASNTVQGSRKLL</sequence>
<dbReference type="InterPro" id="IPR001480">
    <property type="entry name" value="Bulb-type_lectin_dom"/>
</dbReference>
<gene>
    <name evidence="4" type="ORF">Scep_026967</name>
</gene>
<organism evidence="4 5">
    <name type="scientific">Stephania cephalantha</name>
    <dbReference type="NCBI Taxonomy" id="152367"/>
    <lineage>
        <taxon>Eukaryota</taxon>
        <taxon>Viridiplantae</taxon>
        <taxon>Streptophyta</taxon>
        <taxon>Embryophyta</taxon>
        <taxon>Tracheophyta</taxon>
        <taxon>Spermatophyta</taxon>
        <taxon>Magnoliopsida</taxon>
        <taxon>Ranunculales</taxon>
        <taxon>Menispermaceae</taxon>
        <taxon>Menispermoideae</taxon>
        <taxon>Cissampelideae</taxon>
        <taxon>Stephania</taxon>
    </lineage>
</organism>
<protein>
    <recommendedName>
        <fullName evidence="3">Bulb-type lectin domain-containing protein</fullName>
    </recommendedName>
</protein>
<keyword evidence="1" id="KW-1133">Transmembrane helix</keyword>